<organism evidence="1 2">
    <name type="scientific">Candidatus Accumulibacter aalborgensis</name>
    <dbReference type="NCBI Taxonomy" id="1860102"/>
    <lineage>
        <taxon>Bacteria</taxon>
        <taxon>Pseudomonadati</taxon>
        <taxon>Pseudomonadota</taxon>
        <taxon>Betaproteobacteria</taxon>
        <taxon>Candidatus Accumulibacter</taxon>
    </lineage>
</organism>
<proteinExistence type="predicted"/>
<dbReference type="AlphaFoldDB" id="A0A1A8XUA8"/>
<accession>A0A1A8XUA8</accession>
<gene>
    <name evidence="1" type="ORF">ACCAA_600010</name>
</gene>
<sequence length="51" mass="5731">MAGVTARMLCEVASRVNNVLKGEGFSNNKKEVHFAQLMFVRNSRRSPHVRG</sequence>
<dbReference type="Proteomes" id="UP000199169">
    <property type="component" value="Unassembled WGS sequence"/>
</dbReference>
<dbReference type="EMBL" id="FLQX01000139">
    <property type="protein sequence ID" value="SBT08650.1"/>
    <property type="molecule type" value="Genomic_DNA"/>
</dbReference>
<protein>
    <submittedName>
        <fullName evidence="1">Uncharacterized protein</fullName>
    </submittedName>
</protein>
<name>A0A1A8XUA8_9PROT</name>
<dbReference type="STRING" id="1860102.ACCAA_600010"/>
<evidence type="ECO:0000313" key="2">
    <source>
        <dbReference type="Proteomes" id="UP000199169"/>
    </source>
</evidence>
<evidence type="ECO:0000313" key="1">
    <source>
        <dbReference type="EMBL" id="SBT08650.1"/>
    </source>
</evidence>
<keyword evidence="2" id="KW-1185">Reference proteome</keyword>
<reference evidence="1 2" key="1">
    <citation type="submission" date="2016-06" db="EMBL/GenBank/DDBJ databases">
        <authorList>
            <person name="Kjaerup R.B."/>
            <person name="Dalgaard T.S."/>
            <person name="Juul-Madsen H.R."/>
        </authorList>
    </citation>
    <scope>NUCLEOTIDE SEQUENCE [LARGE SCALE GENOMIC DNA]</scope>
    <source>
        <strain evidence="1">3</strain>
    </source>
</reference>